<dbReference type="OrthoDB" id="290327at2"/>
<evidence type="ECO:0000313" key="1">
    <source>
        <dbReference type="EMBL" id="RCS54378.1"/>
    </source>
</evidence>
<proteinExistence type="predicted"/>
<dbReference type="Proteomes" id="UP000253562">
    <property type="component" value="Unassembled WGS sequence"/>
</dbReference>
<dbReference type="AlphaFoldDB" id="A0A368KVE0"/>
<protein>
    <submittedName>
        <fullName evidence="1">Uncharacterized protein</fullName>
    </submittedName>
</protein>
<sequence>MSQSTLDRLNRAKRQYDRGMLSTHEYPIELVRCAATLEFAEFLKNVPSELIPKLQQLAAHAPARPEDVNHFAMGAFTSEELLEERNAKQREEYFAGCQRLRQGFFPDRDPKP</sequence>
<accession>A0A368KVE0</accession>
<name>A0A368KVE0_9BACT</name>
<organism evidence="1 2">
    <name type="scientific">Bremerella cremea</name>
    <dbReference type="NCBI Taxonomy" id="1031537"/>
    <lineage>
        <taxon>Bacteria</taxon>
        <taxon>Pseudomonadati</taxon>
        <taxon>Planctomycetota</taxon>
        <taxon>Planctomycetia</taxon>
        <taxon>Pirellulales</taxon>
        <taxon>Pirellulaceae</taxon>
        <taxon>Bremerella</taxon>
    </lineage>
</organism>
<reference evidence="1 2" key="1">
    <citation type="submission" date="2018-07" db="EMBL/GenBank/DDBJ databases">
        <title>Comparative genomes isolates from brazilian mangrove.</title>
        <authorList>
            <person name="De Araujo J.E."/>
            <person name="Taketani R.G."/>
            <person name="Silva M.C.P."/>
            <person name="Lourenco M.V."/>
            <person name="Oliveira V.M."/>
            <person name="Andreote F.D."/>
        </authorList>
    </citation>
    <scope>NUCLEOTIDE SEQUENCE [LARGE SCALE GENOMIC DNA]</scope>
    <source>
        <strain evidence="1 2">HEX PRIS-MGV</strain>
    </source>
</reference>
<evidence type="ECO:0000313" key="2">
    <source>
        <dbReference type="Proteomes" id="UP000253562"/>
    </source>
</evidence>
<gene>
    <name evidence="1" type="ORF">DTL42_04320</name>
</gene>
<comment type="caution">
    <text evidence="1">The sequence shown here is derived from an EMBL/GenBank/DDBJ whole genome shotgun (WGS) entry which is preliminary data.</text>
</comment>
<dbReference type="EMBL" id="QPEX01000010">
    <property type="protein sequence ID" value="RCS54378.1"/>
    <property type="molecule type" value="Genomic_DNA"/>
</dbReference>
<dbReference type="RefSeq" id="WP_114367445.1">
    <property type="nucleotide sequence ID" value="NZ_QPEX01000010.1"/>
</dbReference>